<dbReference type="RefSeq" id="XP_038784737.1">
    <property type="nucleotide sequence ID" value="XM_038932249.1"/>
</dbReference>
<accession>A0A8H7EFZ3</accession>
<evidence type="ECO:0000256" key="1">
    <source>
        <dbReference type="SAM" id="Phobius"/>
    </source>
</evidence>
<dbReference type="GeneID" id="62205427"/>
<keyword evidence="1" id="KW-0812">Transmembrane</keyword>
<protein>
    <submittedName>
        <fullName evidence="2">Uncharacterized protein</fullName>
    </submittedName>
</protein>
<keyword evidence="1" id="KW-1133">Transmembrane helix</keyword>
<dbReference type="Proteomes" id="UP000596902">
    <property type="component" value="Unassembled WGS sequence"/>
</dbReference>
<organism evidence="2 3">
    <name type="scientific">Alternaria burnsii</name>
    <dbReference type="NCBI Taxonomy" id="1187904"/>
    <lineage>
        <taxon>Eukaryota</taxon>
        <taxon>Fungi</taxon>
        <taxon>Dikarya</taxon>
        <taxon>Ascomycota</taxon>
        <taxon>Pezizomycotina</taxon>
        <taxon>Dothideomycetes</taxon>
        <taxon>Pleosporomycetidae</taxon>
        <taxon>Pleosporales</taxon>
        <taxon>Pleosporineae</taxon>
        <taxon>Pleosporaceae</taxon>
        <taxon>Alternaria</taxon>
        <taxon>Alternaria sect. Alternaria</taxon>
    </lineage>
</organism>
<dbReference type="EMBL" id="JAAABM010000010">
    <property type="protein sequence ID" value="KAF7674442.1"/>
    <property type="molecule type" value="Genomic_DNA"/>
</dbReference>
<keyword evidence="1" id="KW-0472">Membrane</keyword>
<feature type="transmembrane region" description="Helical" evidence="1">
    <location>
        <begin position="20"/>
        <end position="39"/>
    </location>
</feature>
<dbReference type="AlphaFoldDB" id="A0A8H7EFZ3"/>
<keyword evidence="3" id="KW-1185">Reference proteome</keyword>
<name>A0A8H7EFZ3_9PLEO</name>
<evidence type="ECO:0000313" key="2">
    <source>
        <dbReference type="EMBL" id="KAF7674442.1"/>
    </source>
</evidence>
<sequence length="52" mass="5510">MESTVLTIVASGNGVNSNTIVGMVYGALMLAIACTQLFLDYQRSRSTRGNGQ</sequence>
<gene>
    <name evidence="2" type="ORF">GT037_007202</name>
</gene>
<evidence type="ECO:0000313" key="3">
    <source>
        <dbReference type="Proteomes" id="UP000596902"/>
    </source>
</evidence>
<reference evidence="2" key="1">
    <citation type="submission" date="2020-01" db="EMBL/GenBank/DDBJ databases">
        <authorList>
            <person name="Feng Z.H.Z."/>
        </authorList>
    </citation>
    <scope>NUCLEOTIDE SEQUENCE</scope>
    <source>
        <strain evidence="2">CBS107.38</strain>
    </source>
</reference>
<reference evidence="2" key="2">
    <citation type="submission" date="2020-08" db="EMBL/GenBank/DDBJ databases">
        <title>Draft Genome Sequence of Cumin Blight Pathogen Alternaria burnsii.</title>
        <authorList>
            <person name="Feng Z."/>
        </authorList>
    </citation>
    <scope>NUCLEOTIDE SEQUENCE</scope>
    <source>
        <strain evidence="2">CBS107.38</strain>
    </source>
</reference>
<comment type="caution">
    <text evidence="2">The sequence shown here is derived from an EMBL/GenBank/DDBJ whole genome shotgun (WGS) entry which is preliminary data.</text>
</comment>
<proteinExistence type="predicted"/>